<evidence type="ECO:0000256" key="4">
    <source>
        <dbReference type="ARBA" id="ARBA00022840"/>
    </source>
</evidence>
<dbReference type="GO" id="GO:0005524">
    <property type="term" value="F:ATP binding"/>
    <property type="evidence" value="ECO:0007669"/>
    <property type="project" value="UniProtKB-KW"/>
</dbReference>
<evidence type="ECO:0000256" key="5">
    <source>
        <dbReference type="ARBA" id="ARBA00022967"/>
    </source>
</evidence>
<evidence type="ECO:0000256" key="1">
    <source>
        <dbReference type="ARBA" id="ARBA00005417"/>
    </source>
</evidence>
<dbReference type="Pfam" id="PF00005">
    <property type="entry name" value="ABC_tran"/>
    <property type="match status" value="1"/>
</dbReference>
<dbReference type="PATRIC" id="fig|1261658.3.peg.914"/>
<dbReference type="InterPro" id="IPR003439">
    <property type="entry name" value="ABC_transporter-like_ATP-bd"/>
</dbReference>
<dbReference type="FunFam" id="3.40.50.300:FF:000134">
    <property type="entry name" value="Iron-enterobactin ABC transporter ATP-binding protein"/>
    <property type="match status" value="1"/>
</dbReference>
<dbReference type="RefSeq" id="WP_064318370.1">
    <property type="nucleotide sequence ID" value="NZ_JACI01000002.1"/>
</dbReference>
<dbReference type="SUPFAM" id="SSF52540">
    <property type="entry name" value="P-loop containing nucleoside triphosphate hydrolases"/>
    <property type="match status" value="1"/>
</dbReference>
<evidence type="ECO:0000256" key="2">
    <source>
        <dbReference type="ARBA" id="ARBA00022448"/>
    </source>
</evidence>
<dbReference type="PANTHER" id="PTHR42794">
    <property type="entry name" value="HEMIN IMPORT ATP-BINDING PROTEIN HMUV"/>
    <property type="match status" value="1"/>
</dbReference>
<sequence length="267" mass="30380">MIGKISTKNNRLLSTANLTFELNGRILLQDISLNLPQGKMTVLIGPNGAGKSTLMRLLSGYLQPTQGDIYLQEKRISTFSATELAKKRAVMRQHSQLNFPFTVEDVIRMGGYHRRQSEVEQFLPTVIAASECTELKHKAYRQLSGGEQQRVQLARALLQLWDQDMRTKLLFLDEPTSAFDLYHQQQCLRLLKKLCQEKGLTVCCILHDLNLAALYADQLLLLAENRLQAQGSPVQLINKKSIEQWYHAEVEIVPHKKSAMPQIQLLE</sequence>
<comment type="function">
    <text evidence="6">Part of the ABC transporter complex HmuTUV involved in hemin import. Responsible for energy coupling to the transport system.</text>
</comment>
<accession>A0A179CW03</accession>
<dbReference type="PANTHER" id="PTHR42794:SF1">
    <property type="entry name" value="HEMIN IMPORT ATP-BINDING PROTEIN HMUV"/>
    <property type="match status" value="1"/>
</dbReference>
<protein>
    <submittedName>
        <fullName evidence="8">Hemin ABC transporter ATP-binding protein</fullName>
    </submittedName>
</protein>
<dbReference type="InterPro" id="IPR027417">
    <property type="entry name" value="P-loop_NTPase"/>
</dbReference>
<keyword evidence="2" id="KW-0813">Transport</keyword>
<evidence type="ECO:0000259" key="7">
    <source>
        <dbReference type="PROSITE" id="PS50893"/>
    </source>
</evidence>
<proteinExistence type="inferred from homology"/>
<keyword evidence="4 8" id="KW-0067">ATP-binding</keyword>
<feature type="domain" description="ABC transporter" evidence="7">
    <location>
        <begin position="13"/>
        <end position="249"/>
    </location>
</feature>
<comment type="similarity">
    <text evidence="1">Belongs to the ABC transporter superfamily.</text>
</comment>
<evidence type="ECO:0000313" key="8">
    <source>
        <dbReference type="EMBL" id="OAQ13718.1"/>
    </source>
</evidence>
<evidence type="ECO:0000256" key="6">
    <source>
        <dbReference type="ARBA" id="ARBA00037066"/>
    </source>
</evidence>
<dbReference type="AlphaFoldDB" id="A0A179CW03"/>
<dbReference type="NCBIfam" id="NF010068">
    <property type="entry name" value="PRK13548.1"/>
    <property type="match status" value="1"/>
</dbReference>
<dbReference type="GO" id="GO:0016887">
    <property type="term" value="F:ATP hydrolysis activity"/>
    <property type="evidence" value="ECO:0007669"/>
    <property type="project" value="InterPro"/>
</dbReference>
<comment type="caution">
    <text evidence="8">The sequence shown here is derived from an EMBL/GenBank/DDBJ whole genome shotgun (WGS) entry which is preliminary data.</text>
</comment>
<keyword evidence="5" id="KW-1278">Translocase</keyword>
<dbReference type="PROSITE" id="PS00211">
    <property type="entry name" value="ABC_TRANSPORTER_1"/>
    <property type="match status" value="1"/>
</dbReference>
<evidence type="ECO:0000313" key="9">
    <source>
        <dbReference type="Proteomes" id="UP000078358"/>
    </source>
</evidence>
<reference evidence="8 9" key="1">
    <citation type="submission" date="2014-01" db="EMBL/GenBank/DDBJ databases">
        <authorList>
            <person name="Zuccon D."/>
        </authorList>
    </citation>
    <scope>NUCLEOTIDE SEQUENCE [LARGE SCALE GENOMIC DNA]</scope>
    <source>
        <strain evidence="8 9">Y31</strain>
    </source>
</reference>
<evidence type="ECO:0000256" key="3">
    <source>
        <dbReference type="ARBA" id="ARBA00022741"/>
    </source>
</evidence>
<dbReference type="PROSITE" id="PS50893">
    <property type="entry name" value="ABC_TRANSPORTER_2"/>
    <property type="match status" value="1"/>
</dbReference>
<dbReference type="Proteomes" id="UP000078358">
    <property type="component" value="Unassembled WGS sequence"/>
</dbReference>
<dbReference type="InterPro" id="IPR017871">
    <property type="entry name" value="ABC_transporter-like_CS"/>
</dbReference>
<dbReference type="CDD" id="cd03214">
    <property type="entry name" value="ABC_Iron-Siderophores_B12_Hemin"/>
    <property type="match status" value="1"/>
</dbReference>
<dbReference type="EMBL" id="JACI01000002">
    <property type="protein sequence ID" value="OAQ13718.1"/>
    <property type="molecule type" value="Genomic_DNA"/>
</dbReference>
<name>A0A179CW03_BIBTR</name>
<dbReference type="Gene3D" id="3.40.50.300">
    <property type="entry name" value="P-loop containing nucleotide triphosphate hydrolases"/>
    <property type="match status" value="1"/>
</dbReference>
<keyword evidence="3" id="KW-0547">Nucleotide-binding</keyword>
<organism evidence="8 9">
    <name type="scientific">Bibersteinia trehalosi Y31</name>
    <dbReference type="NCBI Taxonomy" id="1261658"/>
    <lineage>
        <taxon>Bacteria</taxon>
        <taxon>Pseudomonadati</taxon>
        <taxon>Pseudomonadota</taxon>
        <taxon>Gammaproteobacteria</taxon>
        <taxon>Pasteurellales</taxon>
        <taxon>Pasteurellaceae</taxon>
        <taxon>Bibersteinia</taxon>
    </lineage>
</organism>
<gene>
    <name evidence="8" type="primary">hmuV</name>
    <name evidence="8" type="ORF">F480_04615</name>
</gene>
<dbReference type="SMART" id="SM00382">
    <property type="entry name" value="AAA"/>
    <property type="match status" value="1"/>
</dbReference>
<dbReference type="InterPro" id="IPR003593">
    <property type="entry name" value="AAA+_ATPase"/>
</dbReference>